<reference evidence="1" key="1">
    <citation type="submission" date="2022-09" db="EMBL/GenBank/DDBJ databases">
        <authorList>
            <person name="Cebeci A."/>
            <person name="Ture M."/>
            <person name="Alemdag M."/>
            <person name="Altinok I."/>
        </authorList>
    </citation>
    <scope>NUCLEOTIDE SEQUENCE</scope>
</reference>
<organism evidence="1 2">
    <name type="scientific">Aeromonas phage APT65</name>
    <dbReference type="NCBI Taxonomy" id="2982914"/>
    <lineage>
        <taxon>Viruses</taxon>
        <taxon>Duplodnaviria</taxon>
        <taxon>Heunggongvirae</taxon>
        <taxon>Uroviricota</taxon>
        <taxon>Caudoviricetes</taxon>
        <taxon>Aquaneticvirus</taxon>
        <taxon>Aquaneticvirus ApT65</taxon>
    </lineage>
</organism>
<dbReference type="EMBL" id="OP491958">
    <property type="protein sequence ID" value="UZV39644.1"/>
    <property type="molecule type" value="Genomic_DNA"/>
</dbReference>
<gene>
    <name evidence="1" type="ORF">APT65_00029</name>
</gene>
<evidence type="ECO:0000313" key="1">
    <source>
        <dbReference type="EMBL" id="UZV39644.1"/>
    </source>
</evidence>
<keyword evidence="2" id="KW-1185">Reference proteome</keyword>
<name>A0A9E8GCR8_9CAUD</name>
<evidence type="ECO:0000313" key="2">
    <source>
        <dbReference type="Proteomes" id="UP001163735"/>
    </source>
</evidence>
<proteinExistence type="predicted"/>
<protein>
    <submittedName>
        <fullName evidence="1">Uncharacterized protein</fullName>
    </submittedName>
</protein>
<sequence length="84" mass="9555">MAFIKPSISLPVSERPTASFFVEDLEGRLYHIKSVKRFCELTGIPSTYLYKLVRKESKKARGLTLYEGDLYGKQIIVVDADTPE</sequence>
<accession>A0A9E8GCR8</accession>
<dbReference type="Proteomes" id="UP001163735">
    <property type="component" value="Segment"/>
</dbReference>